<feature type="region of interest" description="Disordered" evidence="1">
    <location>
        <begin position="313"/>
        <end position="336"/>
    </location>
</feature>
<dbReference type="Pfam" id="PF01454">
    <property type="entry name" value="MAGE"/>
    <property type="match status" value="1"/>
</dbReference>
<sequence length="336" mass="37950">MPPLQSRKRRPQHDEDSDDQVTSPPQRRKLTQAQTQVQRRGGESSTQGARRNQRTASLDEGEEDPDSGDGGDGGDEDSSSTYKDHLVKKFVRFALASEYTRQPLKRVDINSKVLGSRGRMFKEIFEQSQKELRHIFGMELVELPMREKTKLSQRRAAQTSEKPSTSSGQYVLTTVLPEQFREYEIVHPHGFKEQTYTGLVTMIVSLIYLNGCILPENKLDRYLLRMNADEYTPVEKTEKVIAMMVKQGYIIKQKDEMGEGGHDYYLGPRAKVEIGSDGVLSMLKTVYGVTAPEDLERKLKRNIGIIDKAVTGVAPAGKKSRAGKKRTGHQDNDEDD</sequence>
<gene>
    <name evidence="3" type="ORF">Q9L58_000148</name>
</gene>
<protein>
    <recommendedName>
        <fullName evidence="2">MAGE domain-containing protein</fullName>
    </recommendedName>
</protein>
<dbReference type="PANTHER" id="PTHR11736">
    <property type="entry name" value="MELANOMA-ASSOCIATED ANTIGEN MAGE ANTIGEN"/>
    <property type="match status" value="1"/>
</dbReference>
<dbReference type="Gene3D" id="1.10.10.1200">
    <property type="entry name" value="MAGE homology domain, winged helix WH1 motif"/>
    <property type="match status" value="1"/>
</dbReference>
<comment type="caution">
    <text evidence="3">The sequence shown here is derived from an EMBL/GenBank/DDBJ whole genome shotgun (WGS) entry which is preliminary data.</text>
</comment>
<dbReference type="Gene3D" id="1.10.10.1210">
    <property type="entry name" value="MAGE homology domain, winged helix WH2 motif"/>
    <property type="match status" value="1"/>
</dbReference>
<dbReference type="InterPro" id="IPR041899">
    <property type="entry name" value="MAGE_WH2"/>
</dbReference>
<keyword evidence="4" id="KW-1185">Reference proteome</keyword>
<dbReference type="InterPro" id="IPR041898">
    <property type="entry name" value="MAGE_WH1"/>
</dbReference>
<name>A0ABR3GYY7_9PEZI</name>
<accession>A0ABR3GYY7</accession>
<evidence type="ECO:0000259" key="2">
    <source>
        <dbReference type="PROSITE" id="PS50838"/>
    </source>
</evidence>
<feature type="domain" description="MAGE" evidence="2">
    <location>
        <begin position="83"/>
        <end position="228"/>
    </location>
</feature>
<feature type="compositionally biased region" description="Basic residues" evidence="1">
    <location>
        <begin position="1"/>
        <end position="11"/>
    </location>
</feature>
<dbReference type="EMBL" id="JBBBZM010000001">
    <property type="protein sequence ID" value="KAL0640841.1"/>
    <property type="molecule type" value="Genomic_DNA"/>
</dbReference>
<evidence type="ECO:0000313" key="4">
    <source>
        <dbReference type="Proteomes" id="UP001447188"/>
    </source>
</evidence>
<dbReference type="Proteomes" id="UP001447188">
    <property type="component" value="Unassembled WGS sequence"/>
</dbReference>
<reference evidence="3 4" key="1">
    <citation type="submission" date="2024-02" db="EMBL/GenBank/DDBJ databases">
        <title>Discinaceae phylogenomics.</title>
        <authorList>
            <person name="Dirks A.C."/>
            <person name="James T.Y."/>
        </authorList>
    </citation>
    <scope>NUCLEOTIDE SEQUENCE [LARGE SCALE GENOMIC DNA]</scope>
    <source>
        <strain evidence="3 4">ACD0624</strain>
    </source>
</reference>
<dbReference type="InterPro" id="IPR037445">
    <property type="entry name" value="MAGE"/>
</dbReference>
<dbReference type="SMART" id="SM01373">
    <property type="entry name" value="MAGE"/>
    <property type="match status" value="1"/>
</dbReference>
<feature type="compositionally biased region" description="Polar residues" evidence="1">
    <location>
        <begin position="20"/>
        <end position="56"/>
    </location>
</feature>
<proteinExistence type="predicted"/>
<dbReference type="PANTHER" id="PTHR11736:SF14">
    <property type="entry name" value="NSE3 HOMOLOG, SMC5-SMC6 COMPLEX COMPONENT"/>
    <property type="match status" value="1"/>
</dbReference>
<feature type="compositionally biased region" description="Acidic residues" evidence="1">
    <location>
        <begin position="59"/>
        <end position="78"/>
    </location>
</feature>
<feature type="region of interest" description="Disordered" evidence="1">
    <location>
        <begin position="1"/>
        <end position="81"/>
    </location>
</feature>
<dbReference type="PROSITE" id="PS50838">
    <property type="entry name" value="MAGE"/>
    <property type="match status" value="1"/>
</dbReference>
<dbReference type="InterPro" id="IPR002190">
    <property type="entry name" value="MHD_dom"/>
</dbReference>
<evidence type="ECO:0000313" key="3">
    <source>
        <dbReference type="EMBL" id="KAL0640841.1"/>
    </source>
</evidence>
<evidence type="ECO:0000256" key="1">
    <source>
        <dbReference type="SAM" id="MobiDB-lite"/>
    </source>
</evidence>
<feature type="compositionally biased region" description="Basic residues" evidence="1">
    <location>
        <begin position="318"/>
        <end position="327"/>
    </location>
</feature>
<organism evidence="3 4">
    <name type="scientific">Discina gigas</name>
    <dbReference type="NCBI Taxonomy" id="1032678"/>
    <lineage>
        <taxon>Eukaryota</taxon>
        <taxon>Fungi</taxon>
        <taxon>Dikarya</taxon>
        <taxon>Ascomycota</taxon>
        <taxon>Pezizomycotina</taxon>
        <taxon>Pezizomycetes</taxon>
        <taxon>Pezizales</taxon>
        <taxon>Discinaceae</taxon>
        <taxon>Discina</taxon>
    </lineage>
</organism>